<dbReference type="AlphaFoldDB" id="A0A2A6CIF8"/>
<reference evidence="2" key="1">
    <citation type="journal article" date="2008" name="Nat. Genet.">
        <title>The Pristionchus pacificus genome provides a unique perspective on nematode lifestyle and parasitism.</title>
        <authorList>
            <person name="Dieterich C."/>
            <person name="Clifton S.W."/>
            <person name="Schuster L.N."/>
            <person name="Chinwalla A."/>
            <person name="Delehaunty K."/>
            <person name="Dinkelacker I."/>
            <person name="Fulton L."/>
            <person name="Fulton R."/>
            <person name="Godfrey J."/>
            <person name="Minx P."/>
            <person name="Mitreva M."/>
            <person name="Roeseler W."/>
            <person name="Tian H."/>
            <person name="Witte H."/>
            <person name="Yang S.P."/>
            <person name="Wilson R.K."/>
            <person name="Sommer R.J."/>
        </authorList>
    </citation>
    <scope>NUCLEOTIDE SEQUENCE [LARGE SCALE GENOMIC DNA]</scope>
    <source>
        <strain evidence="2">PS312</strain>
    </source>
</reference>
<accession>A0A8R1UQA2</accession>
<reference evidence="1" key="2">
    <citation type="submission" date="2022-06" db="UniProtKB">
        <authorList>
            <consortium name="EnsemblMetazoa"/>
        </authorList>
    </citation>
    <scope>IDENTIFICATION</scope>
    <source>
        <strain evidence="1">PS312</strain>
    </source>
</reference>
<keyword evidence="2" id="KW-1185">Reference proteome</keyword>
<dbReference type="EnsemblMetazoa" id="PPA37990.1">
    <property type="protein sequence ID" value="PPA37990.1"/>
    <property type="gene ID" value="WBGene00276359"/>
</dbReference>
<sequence>MCDDVKWSGPAPCFDAACPAGWTMMEPKYRNLGIKILSPTASLNCHGSRKELCCKQMKSGSRASGLVFFPFHSRNGWRKNPAPLVPDRTVDRVARRLSPTVGRIRSLACAGVFFVLESSKLEIPSLSERYEPGF</sequence>
<dbReference type="Proteomes" id="UP000005239">
    <property type="component" value="Unassembled WGS sequence"/>
</dbReference>
<proteinExistence type="predicted"/>
<accession>A0A2A6CIF8</accession>
<dbReference type="OrthoDB" id="10251424at2759"/>
<evidence type="ECO:0000313" key="2">
    <source>
        <dbReference type="Proteomes" id="UP000005239"/>
    </source>
</evidence>
<evidence type="ECO:0000313" key="1">
    <source>
        <dbReference type="EnsemblMetazoa" id="PPA37990.1"/>
    </source>
</evidence>
<protein>
    <submittedName>
        <fullName evidence="1">Uncharacterized protein</fullName>
    </submittedName>
</protein>
<organism evidence="1 2">
    <name type="scientific">Pristionchus pacificus</name>
    <name type="common">Parasitic nematode worm</name>
    <dbReference type="NCBI Taxonomy" id="54126"/>
    <lineage>
        <taxon>Eukaryota</taxon>
        <taxon>Metazoa</taxon>
        <taxon>Ecdysozoa</taxon>
        <taxon>Nematoda</taxon>
        <taxon>Chromadorea</taxon>
        <taxon>Rhabditida</taxon>
        <taxon>Rhabditina</taxon>
        <taxon>Diplogasteromorpha</taxon>
        <taxon>Diplogasteroidea</taxon>
        <taxon>Neodiplogasteridae</taxon>
        <taxon>Pristionchus</taxon>
    </lineage>
</organism>
<name>A0A2A6CIF8_PRIPA</name>
<gene>
    <name evidence="1" type="primary">WBGene00276359</name>
</gene>